<evidence type="ECO:0000256" key="4">
    <source>
        <dbReference type="ARBA" id="ARBA00022519"/>
    </source>
</evidence>
<evidence type="ECO:0000313" key="11">
    <source>
        <dbReference type="EMBL" id="PWR05021.1"/>
    </source>
</evidence>
<evidence type="ECO:0000256" key="8">
    <source>
        <dbReference type="ARBA" id="ARBA00039381"/>
    </source>
</evidence>
<feature type="transmembrane region" description="Helical" evidence="10">
    <location>
        <begin position="72"/>
        <end position="103"/>
    </location>
</feature>
<evidence type="ECO:0000256" key="3">
    <source>
        <dbReference type="ARBA" id="ARBA00022475"/>
    </source>
</evidence>
<evidence type="ECO:0000256" key="2">
    <source>
        <dbReference type="ARBA" id="ARBA00022448"/>
    </source>
</evidence>
<feature type="transmembrane region" description="Helical" evidence="10">
    <location>
        <begin position="31"/>
        <end position="51"/>
    </location>
</feature>
<dbReference type="InterPro" id="IPR001851">
    <property type="entry name" value="ABC_transp_permease"/>
</dbReference>
<feature type="transmembrane region" description="Helical" evidence="10">
    <location>
        <begin position="190"/>
        <end position="208"/>
    </location>
</feature>
<evidence type="ECO:0000256" key="6">
    <source>
        <dbReference type="ARBA" id="ARBA00022989"/>
    </source>
</evidence>
<reference evidence="11 12" key="1">
    <citation type="submission" date="2018-05" db="EMBL/GenBank/DDBJ databases">
        <title>Micromonospora atacamensis sp. nov., a novel actinobacteria isolated from high altitude Atacama Desert soil.</title>
        <authorList>
            <person name="Carro L."/>
            <person name="Golinska P."/>
            <person name="Klenk H.-P."/>
            <person name="Goodfellow M."/>
        </authorList>
    </citation>
    <scope>NUCLEOTIDE SEQUENCE [LARGE SCALE GENOMIC DNA]</scope>
    <source>
        <strain evidence="11 12">5R2A7</strain>
    </source>
</reference>
<feature type="transmembrane region" description="Helical" evidence="10">
    <location>
        <begin position="292"/>
        <end position="315"/>
    </location>
</feature>
<evidence type="ECO:0000256" key="1">
    <source>
        <dbReference type="ARBA" id="ARBA00004651"/>
    </source>
</evidence>
<dbReference type="RefSeq" id="WP_109820579.1">
    <property type="nucleotide sequence ID" value="NZ_QGKR01000346.1"/>
</dbReference>
<keyword evidence="6 10" id="KW-1133">Transmembrane helix</keyword>
<dbReference type="CDD" id="cd06579">
    <property type="entry name" value="TM_PBP1_transp_AraH_like"/>
    <property type="match status" value="1"/>
</dbReference>
<evidence type="ECO:0000313" key="12">
    <source>
        <dbReference type="Proteomes" id="UP000245410"/>
    </source>
</evidence>
<feature type="transmembrane region" description="Helical" evidence="10">
    <location>
        <begin position="142"/>
        <end position="161"/>
    </location>
</feature>
<evidence type="ECO:0000256" key="7">
    <source>
        <dbReference type="ARBA" id="ARBA00023136"/>
    </source>
</evidence>
<evidence type="ECO:0000256" key="5">
    <source>
        <dbReference type="ARBA" id="ARBA00022692"/>
    </source>
</evidence>
<comment type="subcellular location">
    <subcellularLocation>
        <location evidence="1">Cell membrane</location>
        <topology evidence="1">Multi-pass membrane protein</topology>
    </subcellularLocation>
</comment>
<evidence type="ECO:0000256" key="9">
    <source>
        <dbReference type="SAM" id="MobiDB-lite"/>
    </source>
</evidence>
<dbReference type="OrthoDB" id="6844941at2"/>
<sequence>MTTTAGPPAAPGAQPSAVPRGEPAGPRARRLLRAVPPIWLVLAAVILLIAWRNPTFVEPAPFLAFLRRCAPLAVLAAGQVFVIIAGEFDLSVGALVTAVVVVAARLSDGDAAHTWWLIPLLLAAGALVGLVNGLVTTRLRVPSFIATLGMLLVLSGAVFLWSGGAPRGSLADNFRQFGRFGVELPGLGQLPYAVLTLTAVGIGLWLLLSHSRFGHQVYAAGGNPQAAALSGVDVRRVRTAAFVISGLSAVVAGILLGGFTGVTAEAGAGYEFQAIAAVVLGGAVLGGGRGSVGASVAGALTLQSVFTLLNLLGLAKSLRDAVQGLIIIGAAAYAAHRLRRSG</sequence>
<keyword evidence="3" id="KW-1003">Cell membrane</keyword>
<keyword evidence="7 10" id="KW-0472">Membrane</keyword>
<keyword evidence="5 10" id="KW-0812">Transmembrane</keyword>
<dbReference type="Pfam" id="PF02653">
    <property type="entry name" value="BPD_transp_2"/>
    <property type="match status" value="1"/>
</dbReference>
<keyword evidence="12" id="KW-1185">Reference proteome</keyword>
<dbReference type="PANTHER" id="PTHR32196:SF71">
    <property type="entry name" value="AUTOINDUCER 2 IMPORT SYSTEM PERMEASE PROTEIN LSRD"/>
    <property type="match status" value="1"/>
</dbReference>
<keyword evidence="2" id="KW-0813">Transport</keyword>
<feature type="transmembrane region" description="Helical" evidence="10">
    <location>
        <begin position="115"/>
        <end position="135"/>
    </location>
</feature>
<evidence type="ECO:0000256" key="10">
    <source>
        <dbReference type="SAM" id="Phobius"/>
    </source>
</evidence>
<dbReference type="Proteomes" id="UP000245410">
    <property type="component" value="Unassembled WGS sequence"/>
</dbReference>
<protein>
    <recommendedName>
        <fullName evidence="8">Autoinducer 2 import system permease protein LsrD</fullName>
    </recommendedName>
</protein>
<accession>A0A317CR40</accession>
<name>A0A317CR40_9ACTN</name>
<feature type="transmembrane region" description="Helical" evidence="10">
    <location>
        <begin position="240"/>
        <end position="262"/>
    </location>
</feature>
<dbReference type="EMBL" id="QGKR01000346">
    <property type="protein sequence ID" value="PWR05021.1"/>
    <property type="molecule type" value="Genomic_DNA"/>
</dbReference>
<dbReference type="AlphaFoldDB" id="A0A317CR40"/>
<proteinExistence type="predicted"/>
<dbReference type="GO" id="GO:0005886">
    <property type="term" value="C:plasma membrane"/>
    <property type="evidence" value="ECO:0007669"/>
    <property type="project" value="UniProtKB-SubCell"/>
</dbReference>
<dbReference type="PANTHER" id="PTHR32196">
    <property type="entry name" value="ABC TRANSPORTER PERMEASE PROTEIN YPHD-RELATED-RELATED"/>
    <property type="match status" value="1"/>
</dbReference>
<keyword evidence="4" id="KW-0997">Cell inner membrane</keyword>
<comment type="caution">
    <text evidence="11">The sequence shown here is derived from an EMBL/GenBank/DDBJ whole genome shotgun (WGS) entry which is preliminary data.</text>
</comment>
<dbReference type="GO" id="GO:0022857">
    <property type="term" value="F:transmembrane transporter activity"/>
    <property type="evidence" value="ECO:0007669"/>
    <property type="project" value="InterPro"/>
</dbReference>
<gene>
    <name evidence="11" type="ORF">DKT68_29105</name>
</gene>
<organism evidence="11 12">
    <name type="scientific">Micromonospora acroterricola</name>
    <dbReference type="NCBI Taxonomy" id="2202421"/>
    <lineage>
        <taxon>Bacteria</taxon>
        <taxon>Bacillati</taxon>
        <taxon>Actinomycetota</taxon>
        <taxon>Actinomycetes</taxon>
        <taxon>Micromonosporales</taxon>
        <taxon>Micromonosporaceae</taxon>
        <taxon>Micromonospora</taxon>
    </lineage>
</organism>
<feature type="region of interest" description="Disordered" evidence="9">
    <location>
        <begin position="1"/>
        <end position="24"/>
    </location>
</feature>